<comment type="caution">
    <text evidence="4">The sequence shown here is derived from an EMBL/GenBank/DDBJ whole genome shotgun (WGS) entry which is preliminary data.</text>
</comment>
<dbReference type="Gene3D" id="4.10.320.10">
    <property type="entry name" value="E3-binding domain"/>
    <property type="match status" value="1"/>
</dbReference>
<dbReference type="InterPro" id="IPR055370">
    <property type="entry name" value="Lsr2_DNA-bd"/>
</dbReference>
<dbReference type="InterPro" id="IPR036625">
    <property type="entry name" value="E3-bd_dom_sf"/>
</dbReference>
<dbReference type="AlphaFoldDB" id="A0A3A3ZC90"/>
<dbReference type="OrthoDB" id="4113332at2"/>
<organism evidence="4 5">
    <name type="scientific">Vallicoccus soli</name>
    <dbReference type="NCBI Taxonomy" id="2339232"/>
    <lineage>
        <taxon>Bacteria</taxon>
        <taxon>Bacillati</taxon>
        <taxon>Actinomycetota</taxon>
        <taxon>Actinomycetes</taxon>
        <taxon>Motilibacterales</taxon>
        <taxon>Vallicoccaceae</taxon>
        <taxon>Vallicoccus</taxon>
    </lineage>
</organism>
<feature type="compositionally biased region" description="Basic and acidic residues" evidence="2">
    <location>
        <begin position="1"/>
        <end position="16"/>
    </location>
</feature>
<dbReference type="GO" id="GO:0003677">
    <property type="term" value="F:DNA binding"/>
    <property type="evidence" value="ECO:0007669"/>
    <property type="project" value="UniProtKB-KW"/>
</dbReference>
<dbReference type="Pfam" id="PF23359">
    <property type="entry name" value="Lsr2_DNA-bd"/>
    <property type="match status" value="1"/>
</dbReference>
<feature type="domain" description="Lsr2 DNA-binding" evidence="3">
    <location>
        <begin position="91"/>
        <end position="124"/>
    </location>
</feature>
<keyword evidence="5" id="KW-1185">Reference proteome</keyword>
<keyword evidence="1" id="KW-0238">DNA-binding</keyword>
<reference evidence="4 5" key="1">
    <citation type="submission" date="2018-09" db="EMBL/GenBank/DDBJ databases">
        <title>YIM 75000 draft genome.</title>
        <authorList>
            <person name="Tang S."/>
            <person name="Feng Y."/>
        </authorList>
    </citation>
    <scope>NUCLEOTIDE SEQUENCE [LARGE SCALE GENOMIC DNA]</scope>
    <source>
        <strain evidence="4 5">YIM 75000</strain>
    </source>
</reference>
<proteinExistence type="predicted"/>
<feature type="region of interest" description="Disordered" evidence="2">
    <location>
        <begin position="63"/>
        <end position="94"/>
    </location>
</feature>
<evidence type="ECO:0000256" key="1">
    <source>
        <dbReference type="ARBA" id="ARBA00023125"/>
    </source>
</evidence>
<feature type="region of interest" description="Disordered" evidence="2">
    <location>
        <begin position="1"/>
        <end position="45"/>
    </location>
</feature>
<dbReference type="Proteomes" id="UP000265614">
    <property type="component" value="Unassembled WGS sequence"/>
</dbReference>
<gene>
    <name evidence="4" type="ORF">D5H78_18805</name>
</gene>
<evidence type="ECO:0000313" key="5">
    <source>
        <dbReference type="Proteomes" id="UP000265614"/>
    </source>
</evidence>
<evidence type="ECO:0000313" key="4">
    <source>
        <dbReference type="EMBL" id="RJK92528.1"/>
    </source>
</evidence>
<sequence>MVEGKVERPQRSEDVRPCLQAPRPQTLAAGRGRRSSVFTPAQPAPLDNAENLREAFAPYLGAARKVGGPGRTRRSTRGRSTRERGGADTGPTPQTVRAWAAEHGIELKSRGRVPADAIAKYEAAQG</sequence>
<protein>
    <submittedName>
        <fullName evidence="4">Lsr2 family protein</fullName>
    </submittedName>
</protein>
<dbReference type="GO" id="GO:0016746">
    <property type="term" value="F:acyltransferase activity"/>
    <property type="evidence" value="ECO:0007669"/>
    <property type="project" value="InterPro"/>
</dbReference>
<accession>A0A3A3ZC90</accession>
<dbReference type="EMBL" id="QZEZ01000014">
    <property type="protein sequence ID" value="RJK92528.1"/>
    <property type="molecule type" value="Genomic_DNA"/>
</dbReference>
<name>A0A3A3ZC90_9ACTN</name>
<evidence type="ECO:0000256" key="2">
    <source>
        <dbReference type="SAM" id="MobiDB-lite"/>
    </source>
</evidence>
<evidence type="ECO:0000259" key="3">
    <source>
        <dbReference type="Pfam" id="PF23359"/>
    </source>
</evidence>